<protein>
    <submittedName>
        <fullName evidence="1">Uncharacterized protein</fullName>
    </submittedName>
</protein>
<dbReference type="EMBL" id="CP023069">
    <property type="protein sequence ID" value="ASY67225.1"/>
    <property type="molecule type" value="Genomic_DNA"/>
</dbReference>
<dbReference type="KEGG" id="esj:SJ05684_a39110"/>
<reference evidence="1 2" key="1">
    <citation type="submission" date="2017-08" db="EMBL/GenBank/DDBJ databases">
        <title>Multipartite genome sequences of Sinorhizobium species nodulating soybeans.</title>
        <authorList>
            <person name="Tian C.F."/>
        </authorList>
    </citation>
    <scope>NUCLEOTIDE SEQUENCE [LARGE SCALE GENOMIC DNA]</scope>
    <source>
        <strain evidence="1 2">CCBAU 05684</strain>
        <plasmid evidence="2">psj05684a</plasmid>
    </source>
</reference>
<dbReference type="Proteomes" id="UP000217211">
    <property type="component" value="Plasmid pSJ05684a"/>
</dbReference>
<dbReference type="AlphaFoldDB" id="A0A249PNB5"/>
<sequence length="46" mass="5241">MFKSCAFVASWGRGPGRSVQYMRTQRGAGYVFDSDVKVEDLRTRSH</sequence>
<evidence type="ECO:0000313" key="1">
    <source>
        <dbReference type="EMBL" id="ASY67225.1"/>
    </source>
</evidence>
<name>A0A249PNB5_9HYPH</name>
<evidence type="ECO:0000313" key="2">
    <source>
        <dbReference type="Proteomes" id="UP000217211"/>
    </source>
</evidence>
<organism evidence="1 2">
    <name type="scientific">Sinorhizobium sojae CCBAU 05684</name>
    <dbReference type="NCBI Taxonomy" id="716928"/>
    <lineage>
        <taxon>Bacteria</taxon>
        <taxon>Pseudomonadati</taxon>
        <taxon>Pseudomonadota</taxon>
        <taxon>Alphaproteobacteria</taxon>
        <taxon>Hyphomicrobiales</taxon>
        <taxon>Rhizobiaceae</taxon>
        <taxon>Sinorhizobium/Ensifer group</taxon>
        <taxon>Sinorhizobium</taxon>
    </lineage>
</organism>
<keyword evidence="2" id="KW-1185">Reference proteome</keyword>
<geneLocation type="plasmid" evidence="2">
    <name>psj05684a</name>
</geneLocation>
<keyword evidence="1" id="KW-0614">Plasmid</keyword>
<gene>
    <name evidence="1" type="ORF">SJ05684_a39110</name>
</gene>
<proteinExistence type="predicted"/>
<dbReference type="STRING" id="716928.GCA_000261485_05466"/>
<accession>A0A249PNB5</accession>